<dbReference type="PROSITE" id="PS51340">
    <property type="entry name" value="MOSC"/>
    <property type="match status" value="1"/>
</dbReference>
<evidence type="ECO:0000313" key="3">
    <source>
        <dbReference type="Proteomes" id="UP000235826"/>
    </source>
</evidence>
<dbReference type="AlphaFoldDB" id="A0A2K9PNS6"/>
<dbReference type="Gene3D" id="2.40.33.20">
    <property type="entry name" value="PK beta-barrel domain-like"/>
    <property type="match status" value="1"/>
</dbReference>
<dbReference type="Pfam" id="PF03473">
    <property type="entry name" value="MOSC"/>
    <property type="match status" value="1"/>
</dbReference>
<dbReference type="PANTHER" id="PTHR30212:SF2">
    <property type="entry name" value="PROTEIN YIIM"/>
    <property type="match status" value="1"/>
</dbReference>
<evidence type="ECO:0000313" key="2">
    <source>
        <dbReference type="EMBL" id="AUP78237.1"/>
    </source>
</evidence>
<dbReference type="Proteomes" id="UP000235826">
    <property type="component" value="Chromosome"/>
</dbReference>
<gene>
    <name evidence="2" type="ORF">C1H87_05685</name>
</gene>
<dbReference type="EMBL" id="CP025791">
    <property type="protein sequence ID" value="AUP78237.1"/>
    <property type="molecule type" value="Genomic_DNA"/>
</dbReference>
<sequence>MKVLSTNIAKPTTIIWNEKELTTGIYKNPTNTPILLGKEGVKDDEVSDRKVHGGTFKACYIFSENHYDYWKNKYPNLDWNHGMFGENLTISDLNEKDIYVGDIYEVGEALVQVTQPREPCFKFGVKFGNQNALKEFIEYGFPGTYVRILKEGLVKNGDTFKLVEQAKNSISTWQLFDLLFSKNKSKSLIELAIDNEALPLRKRDKIRRFLK</sequence>
<reference evidence="2 3" key="1">
    <citation type="submission" date="2018-01" db="EMBL/GenBank/DDBJ databases">
        <title>Complete genome sequence of Flavivirga eckloniae ECD14 isolated from seaweed Ecklonia cava.</title>
        <authorList>
            <person name="Lee J.H."/>
            <person name="Baik K.S."/>
            <person name="Seong C.N."/>
        </authorList>
    </citation>
    <scope>NUCLEOTIDE SEQUENCE [LARGE SCALE GENOMIC DNA]</scope>
    <source>
        <strain evidence="2 3">ECD14</strain>
    </source>
</reference>
<name>A0A2K9PNS6_9FLAO</name>
<dbReference type="InterPro" id="IPR005302">
    <property type="entry name" value="MoCF_Sase_C"/>
</dbReference>
<dbReference type="GO" id="GO:0030151">
    <property type="term" value="F:molybdenum ion binding"/>
    <property type="evidence" value="ECO:0007669"/>
    <property type="project" value="InterPro"/>
</dbReference>
<organism evidence="2 3">
    <name type="scientific">Flavivirga eckloniae</name>
    <dbReference type="NCBI Taxonomy" id="1803846"/>
    <lineage>
        <taxon>Bacteria</taxon>
        <taxon>Pseudomonadati</taxon>
        <taxon>Bacteroidota</taxon>
        <taxon>Flavobacteriia</taxon>
        <taxon>Flavobacteriales</taxon>
        <taxon>Flavobacteriaceae</taxon>
        <taxon>Flavivirga</taxon>
    </lineage>
</organism>
<evidence type="ECO:0000259" key="1">
    <source>
        <dbReference type="PROSITE" id="PS51340"/>
    </source>
</evidence>
<protein>
    <submittedName>
        <fullName evidence="2">MOSC domain-containing protein</fullName>
    </submittedName>
</protein>
<dbReference type="GO" id="GO:0030170">
    <property type="term" value="F:pyridoxal phosphate binding"/>
    <property type="evidence" value="ECO:0007669"/>
    <property type="project" value="InterPro"/>
</dbReference>
<feature type="domain" description="MOSC" evidence="1">
    <location>
        <begin position="28"/>
        <end position="163"/>
    </location>
</feature>
<dbReference type="OrthoDB" id="9786134at2"/>
<dbReference type="InterPro" id="IPR011037">
    <property type="entry name" value="Pyrv_Knase-like_insert_dom_sf"/>
</dbReference>
<dbReference type="GO" id="GO:0003824">
    <property type="term" value="F:catalytic activity"/>
    <property type="evidence" value="ECO:0007669"/>
    <property type="project" value="InterPro"/>
</dbReference>
<dbReference type="PANTHER" id="PTHR30212">
    <property type="entry name" value="PROTEIN YIIM"/>
    <property type="match status" value="1"/>
</dbReference>
<proteinExistence type="predicted"/>
<dbReference type="KEGG" id="fek:C1H87_05685"/>
<dbReference type="RefSeq" id="WP_102754893.1">
    <property type="nucleotide sequence ID" value="NZ_CP025791.1"/>
</dbReference>
<dbReference type="InterPro" id="IPR052353">
    <property type="entry name" value="Benzoxazolinone_Detox_Enz"/>
</dbReference>
<dbReference type="SUPFAM" id="SSF50800">
    <property type="entry name" value="PK beta-barrel domain-like"/>
    <property type="match status" value="1"/>
</dbReference>
<accession>A0A2K9PNS6</accession>
<keyword evidence="3" id="KW-1185">Reference proteome</keyword>